<dbReference type="AlphaFoldDB" id="A0A164SLQ4"/>
<dbReference type="FunFam" id="3.30.70.270:FF:000212">
    <property type="match status" value="1"/>
</dbReference>
<dbReference type="Gene3D" id="3.40.1170.60">
    <property type="match status" value="1"/>
</dbReference>
<keyword evidence="1" id="KW-0237">DNA synthesis</keyword>
<dbReference type="GO" id="GO:0003887">
    <property type="term" value="F:DNA-directed DNA polymerase activity"/>
    <property type="evidence" value="ECO:0007669"/>
    <property type="project" value="InterPro"/>
</dbReference>
<dbReference type="Pfam" id="PF00817">
    <property type="entry name" value="IMS"/>
    <property type="match status" value="1"/>
</dbReference>
<dbReference type="EMBL" id="LRGB01001994">
    <property type="protein sequence ID" value="KZS09747.1"/>
    <property type="molecule type" value="Genomic_DNA"/>
</dbReference>
<dbReference type="InterPro" id="IPR043128">
    <property type="entry name" value="Rev_trsase/Diguanyl_cyclase"/>
</dbReference>
<feature type="compositionally biased region" description="Polar residues" evidence="3">
    <location>
        <begin position="614"/>
        <end position="638"/>
    </location>
</feature>
<dbReference type="Gene3D" id="3.30.70.270">
    <property type="match status" value="2"/>
</dbReference>
<gene>
    <name evidence="6" type="ORF">APZ42_025958</name>
</gene>
<dbReference type="SUPFAM" id="SSF52113">
    <property type="entry name" value="BRCT domain"/>
    <property type="match status" value="1"/>
</dbReference>
<dbReference type="InterPro" id="IPR031991">
    <property type="entry name" value="Rev1_C"/>
</dbReference>
<dbReference type="InterPro" id="IPR043502">
    <property type="entry name" value="DNA/RNA_pol_sf"/>
</dbReference>
<name>A0A164SLQ4_9CRUS</name>
<evidence type="ECO:0000259" key="5">
    <source>
        <dbReference type="PROSITE" id="PS50173"/>
    </source>
</evidence>
<dbReference type="Pfam" id="PF16727">
    <property type="entry name" value="REV1_C"/>
    <property type="match status" value="1"/>
</dbReference>
<protein>
    <submittedName>
        <fullName evidence="6">Putative DNA repair protein REV1</fullName>
    </submittedName>
</protein>
<keyword evidence="7" id="KW-1185">Reference proteome</keyword>
<dbReference type="InterPro" id="IPR038401">
    <property type="entry name" value="Rev1_C_sf"/>
</dbReference>
<dbReference type="GO" id="GO:0017125">
    <property type="term" value="F:deoxycytidyl transferase activity"/>
    <property type="evidence" value="ECO:0007669"/>
    <property type="project" value="TreeGrafter"/>
</dbReference>
<feature type="compositionally biased region" description="Basic and acidic residues" evidence="3">
    <location>
        <begin position="481"/>
        <end position="499"/>
    </location>
</feature>
<dbReference type="Pfam" id="PF21999">
    <property type="entry name" value="IMS_HHH_1"/>
    <property type="match status" value="1"/>
</dbReference>
<evidence type="ECO:0000313" key="7">
    <source>
        <dbReference type="Proteomes" id="UP000076858"/>
    </source>
</evidence>
<reference evidence="6 7" key="1">
    <citation type="submission" date="2016-03" db="EMBL/GenBank/DDBJ databases">
        <title>EvidentialGene: Evidence-directed Construction of Genes on Genomes.</title>
        <authorList>
            <person name="Gilbert D.G."/>
            <person name="Choi J.-H."/>
            <person name="Mockaitis K."/>
            <person name="Colbourne J."/>
            <person name="Pfrender M."/>
        </authorList>
    </citation>
    <scope>NUCLEOTIDE SEQUENCE [LARGE SCALE GENOMIC DNA]</scope>
    <source>
        <strain evidence="6 7">Xinb3</strain>
        <tissue evidence="6">Complete organism</tissue>
    </source>
</reference>
<dbReference type="Gene3D" id="1.20.58.1280">
    <property type="entry name" value="DNA repair protein Rev1, C-terminal domain"/>
    <property type="match status" value="1"/>
</dbReference>
<evidence type="ECO:0000256" key="2">
    <source>
        <dbReference type="ARBA" id="ARBA00022679"/>
    </source>
</evidence>
<evidence type="ECO:0000259" key="4">
    <source>
        <dbReference type="PROSITE" id="PS50172"/>
    </source>
</evidence>
<dbReference type="PROSITE" id="PS50172">
    <property type="entry name" value="BRCT"/>
    <property type="match status" value="1"/>
</dbReference>
<dbReference type="PANTHER" id="PTHR45990">
    <property type="entry name" value="DNA REPAIR PROTEIN REV1"/>
    <property type="match status" value="1"/>
</dbReference>
<keyword evidence="2" id="KW-0808">Transferase</keyword>
<dbReference type="InterPro" id="IPR001357">
    <property type="entry name" value="BRCT_dom"/>
</dbReference>
<dbReference type="GO" id="GO:0070987">
    <property type="term" value="P:error-free translesion synthesis"/>
    <property type="evidence" value="ECO:0007669"/>
    <property type="project" value="TreeGrafter"/>
</dbReference>
<dbReference type="OrthoDB" id="427711at2759"/>
<dbReference type="PANTHER" id="PTHR45990:SF1">
    <property type="entry name" value="DNA REPAIR PROTEIN REV1"/>
    <property type="match status" value="1"/>
</dbReference>
<dbReference type="Proteomes" id="UP000076858">
    <property type="component" value="Unassembled WGS sequence"/>
</dbReference>
<proteinExistence type="predicted"/>
<comment type="caution">
    <text evidence="6">The sequence shown here is derived from an EMBL/GenBank/DDBJ whole genome shotgun (WGS) entry which is preliminary data.</text>
</comment>
<dbReference type="InterPro" id="IPR001126">
    <property type="entry name" value="UmuC"/>
</dbReference>
<evidence type="ECO:0000256" key="3">
    <source>
        <dbReference type="SAM" id="MobiDB-lite"/>
    </source>
</evidence>
<sequence>MLAHGGIYHHYYNSRATTHIIASNLCDGKIKKLKGDEKFVKPEWIVDSVKAHSLLDLKPYLLYTGLTLDKGQQKLGIVSMAKKEDVTYCENRNERAMVTDSTEKNSASDIRQSREMKRAGEDDFLSEFYKRSRLHHISTMGALFKRHVTELREKNNGVFPGMENIENWKKTSGYQGSHKNEDTVFMHIDMDCFFVSVGLRNYPSLVGKPVVVTHEKADSKPLPRREGRNREYEFECYKEHWIKKSKFSESNNADETEAGLTDVFPRLQDLDETCSMSEIASCSYEARAAGIYNGMFMGAALKLCPSLVAIPYDFEGYKEVSTLLYNTVASYTLDLEAVSCDELYADITTVLRQTGLTPSDFATHLKEVIFSKTRCNASVGMGPNMLMARLATKKAKPNGLFYIQKGEMVEFMKSHKIEDLPGVGRSMAHRFHALGVNACLEMQQVDMETKKFPPEDIVKTVPSENFITPCIATPNAEEPDNEKVESDGKQGDGKRANDNARFELPSFSQIDPTVLDQLPNDLKADIIQEYQRQGIALSGVNSLTKNYSEPVAGPSKAEAGNGSSLADSQIDPLVFDQLRDDLKNDIIQEYQRKGITLSVAKSSTENFPKPIAGTSKTETALGSSVTKESVNSSGTSLSEKPVSYDGIEEITDIDASYWSALPDDIRVEIERDIQQRKSETTSPMKGWKSIFKPQRSPVKAAGKILNGKTKAETKRKTKFQEIPKAKVQPTIPIRVAVAQEVVIDAKRLEAPKEELALSGASTLPEIRQLLLEWFSSCDSPESEDCEAVSKFLACLVNNKELHKIEPIILFLRRRSVGQSDSWKRTVDDIINTTQLYLMRSLDISCWVWLFSDGLRPRRLVF</sequence>
<dbReference type="InterPro" id="IPR025527">
    <property type="entry name" value="HUWE1/Rev1_UBM"/>
</dbReference>
<organism evidence="6 7">
    <name type="scientific">Daphnia magna</name>
    <dbReference type="NCBI Taxonomy" id="35525"/>
    <lineage>
        <taxon>Eukaryota</taxon>
        <taxon>Metazoa</taxon>
        <taxon>Ecdysozoa</taxon>
        <taxon>Arthropoda</taxon>
        <taxon>Crustacea</taxon>
        <taxon>Branchiopoda</taxon>
        <taxon>Diplostraca</taxon>
        <taxon>Cladocera</taxon>
        <taxon>Anomopoda</taxon>
        <taxon>Daphniidae</taxon>
        <taxon>Daphnia</taxon>
    </lineage>
</organism>
<dbReference type="Gene3D" id="6.10.250.1630">
    <property type="match status" value="2"/>
</dbReference>
<dbReference type="SUPFAM" id="SSF56672">
    <property type="entry name" value="DNA/RNA polymerases"/>
    <property type="match status" value="1"/>
</dbReference>
<dbReference type="Gene3D" id="1.10.150.20">
    <property type="entry name" value="5' to 3' exonuclease, C-terminal subdomain"/>
    <property type="match status" value="1"/>
</dbReference>
<dbReference type="PROSITE" id="PS50173">
    <property type="entry name" value="UMUC"/>
    <property type="match status" value="1"/>
</dbReference>
<dbReference type="GO" id="GO:0005634">
    <property type="term" value="C:nucleus"/>
    <property type="evidence" value="ECO:0007669"/>
    <property type="project" value="TreeGrafter"/>
</dbReference>
<feature type="domain" description="UmuC" evidence="5">
    <location>
        <begin position="185"/>
        <end position="424"/>
    </location>
</feature>
<dbReference type="GO" id="GO:0006281">
    <property type="term" value="P:DNA repair"/>
    <property type="evidence" value="ECO:0007669"/>
    <property type="project" value="InterPro"/>
</dbReference>
<dbReference type="Gene3D" id="3.40.50.10190">
    <property type="entry name" value="BRCT domain"/>
    <property type="match status" value="1"/>
</dbReference>
<accession>A0A164SLQ4</accession>
<feature type="region of interest" description="Disordered" evidence="3">
    <location>
        <begin position="471"/>
        <end position="499"/>
    </location>
</feature>
<dbReference type="Gene3D" id="6.10.250.1490">
    <property type="match status" value="1"/>
</dbReference>
<dbReference type="STRING" id="35525.A0A164SLQ4"/>
<evidence type="ECO:0000256" key="1">
    <source>
        <dbReference type="ARBA" id="ARBA00022634"/>
    </source>
</evidence>
<feature type="domain" description="BRCT" evidence="4">
    <location>
        <begin position="1"/>
        <end position="62"/>
    </location>
</feature>
<feature type="region of interest" description="Disordered" evidence="3">
    <location>
        <begin position="608"/>
        <end position="640"/>
    </location>
</feature>
<dbReference type="Pfam" id="PF14377">
    <property type="entry name" value="UBM"/>
    <property type="match status" value="2"/>
</dbReference>
<evidence type="ECO:0000313" key="6">
    <source>
        <dbReference type="EMBL" id="KZS09747.1"/>
    </source>
</evidence>
<dbReference type="InterPro" id="IPR053848">
    <property type="entry name" value="IMS_HHH_1"/>
</dbReference>
<dbReference type="CDD" id="cd17719">
    <property type="entry name" value="BRCT_Rev1"/>
    <property type="match status" value="1"/>
</dbReference>
<dbReference type="InterPro" id="IPR036420">
    <property type="entry name" value="BRCT_dom_sf"/>
</dbReference>
<dbReference type="GO" id="GO:0042276">
    <property type="term" value="P:error-prone translesion synthesis"/>
    <property type="evidence" value="ECO:0007669"/>
    <property type="project" value="TreeGrafter"/>
</dbReference>